<dbReference type="AlphaFoldDB" id="A0A418M6P9"/>
<sequence>MKSLFILLVTALPVASGLAQNTENELSGRLAVNEHLRLNRLVILGDKQFVTASQSIMLAPGFAALPGTVFQATISPIGERRLIGKERAMVTLTAYPNPFTAETLVEYTAPSASLVRHTLLDINGQVVREVNTVVEQADGKRYLRLNGSILPTGTYLLRIDAVGQSTTIRLLKQ</sequence>
<accession>A0A418M6P9</accession>
<keyword evidence="1" id="KW-0732">Signal</keyword>
<evidence type="ECO:0000256" key="1">
    <source>
        <dbReference type="SAM" id="SignalP"/>
    </source>
</evidence>
<feature type="chain" id="PRO_5019010471" evidence="1">
    <location>
        <begin position="20"/>
        <end position="173"/>
    </location>
</feature>
<evidence type="ECO:0000313" key="4">
    <source>
        <dbReference type="Proteomes" id="UP000283523"/>
    </source>
</evidence>
<dbReference type="RefSeq" id="WP_119669410.1">
    <property type="nucleotide sequence ID" value="NZ_QXED01000005.1"/>
</dbReference>
<feature type="signal peptide" evidence="1">
    <location>
        <begin position="1"/>
        <end position="19"/>
    </location>
</feature>
<name>A0A418M6P9_9BACT</name>
<organism evidence="3 4">
    <name type="scientific">Fibrisoma montanum</name>
    <dbReference type="NCBI Taxonomy" id="2305895"/>
    <lineage>
        <taxon>Bacteria</taxon>
        <taxon>Pseudomonadati</taxon>
        <taxon>Bacteroidota</taxon>
        <taxon>Cytophagia</taxon>
        <taxon>Cytophagales</taxon>
        <taxon>Spirosomataceae</taxon>
        <taxon>Fibrisoma</taxon>
    </lineage>
</organism>
<dbReference type="OrthoDB" id="958574at2"/>
<dbReference type="InterPro" id="IPR055015">
    <property type="entry name" value="GCX_COOH"/>
</dbReference>
<proteinExistence type="predicted"/>
<comment type="caution">
    <text evidence="3">The sequence shown here is derived from an EMBL/GenBank/DDBJ whole genome shotgun (WGS) entry which is preliminary data.</text>
</comment>
<reference evidence="3 4" key="1">
    <citation type="submission" date="2018-08" db="EMBL/GenBank/DDBJ databases">
        <title>Fibrisoma montanum sp. nov., isolated from Danxia mountain soil.</title>
        <authorList>
            <person name="Huang Y."/>
        </authorList>
    </citation>
    <scope>NUCLEOTIDE SEQUENCE [LARGE SCALE GENOMIC DNA]</scope>
    <source>
        <strain evidence="3 4">HYT19</strain>
    </source>
</reference>
<dbReference type="InterPro" id="IPR026444">
    <property type="entry name" value="Secre_tail"/>
</dbReference>
<dbReference type="NCBIfam" id="NF045639">
    <property type="entry name" value="GCX_COOH"/>
    <property type="match status" value="1"/>
</dbReference>
<dbReference type="EMBL" id="QXED01000005">
    <property type="protein sequence ID" value="RIV21619.1"/>
    <property type="molecule type" value="Genomic_DNA"/>
</dbReference>
<evidence type="ECO:0000313" key="3">
    <source>
        <dbReference type="EMBL" id="RIV21619.1"/>
    </source>
</evidence>
<dbReference type="Pfam" id="PF18962">
    <property type="entry name" value="Por_Secre_tail"/>
    <property type="match status" value="1"/>
</dbReference>
<dbReference type="NCBIfam" id="TIGR04183">
    <property type="entry name" value="Por_Secre_tail"/>
    <property type="match status" value="1"/>
</dbReference>
<protein>
    <submittedName>
        <fullName evidence="3">T9SS C-terminal target domain-containing protein</fullName>
    </submittedName>
</protein>
<gene>
    <name evidence="3" type="ORF">DYU11_19680</name>
</gene>
<feature type="domain" description="Secretion system C-terminal sorting" evidence="2">
    <location>
        <begin position="95"/>
        <end position="167"/>
    </location>
</feature>
<dbReference type="Proteomes" id="UP000283523">
    <property type="component" value="Unassembled WGS sequence"/>
</dbReference>
<keyword evidence="4" id="KW-1185">Reference proteome</keyword>
<evidence type="ECO:0000259" key="2">
    <source>
        <dbReference type="Pfam" id="PF18962"/>
    </source>
</evidence>